<sequence>MAVSLSGAWNQCQGLAGQPARSALVGFSRSNLLPAGRCFIGPECHNAIVSVQMVIIVAHCVHHHYLSMLQPVWLAWLECLRRFLITSRKWPSPITVRAPRPPPQLSYSRGLPLVLKDARHSAACWSHHIAYTFRSICGRIFWSTSFWWFPVE</sequence>
<dbReference type="Proteomes" id="UP000246702">
    <property type="component" value="Unassembled WGS sequence"/>
</dbReference>
<protein>
    <submittedName>
        <fullName evidence="1">Uncharacterized protein</fullName>
    </submittedName>
</protein>
<gene>
    <name evidence="1" type="ORF">BO94DRAFT_324618</name>
</gene>
<dbReference type="GeneID" id="37109066"/>
<dbReference type="AlphaFoldDB" id="A0A317X7M5"/>
<dbReference type="RefSeq" id="XP_025470962.1">
    <property type="nucleotide sequence ID" value="XM_025606923.1"/>
</dbReference>
<organism evidence="1 2">
    <name type="scientific">Aspergillus sclerotioniger CBS 115572</name>
    <dbReference type="NCBI Taxonomy" id="1450535"/>
    <lineage>
        <taxon>Eukaryota</taxon>
        <taxon>Fungi</taxon>
        <taxon>Dikarya</taxon>
        <taxon>Ascomycota</taxon>
        <taxon>Pezizomycotina</taxon>
        <taxon>Eurotiomycetes</taxon>
        <taxon>Eurotiomycetidae</taxon>
        <taxon>Eurotiales</taxon>
        <taxon>Aspergillaceae</taxon>
        <taxon>Aspergillus</taxon>
        <taxon>Aspergillus subgen. Circumdati</taxon>
    </lineage>
</organism>
<comment type="caution">
    <text evidence="1">The sequence shown here is derived from an EMBL/GenBank/DDBJ whole genome shotgun (WGS) entry which is preliminary data.</text>
</comment>
<name>A0A317X7M5_9EURO</name>
<evidence type="ECO:0000313" key="2">
    <source>
        <dbReference type="Proteomes" id="UP000246702"/>
    </source>
</evidence>
<dbReference type="EMBL" id="MSFK01000005">
    <property type="protein sequence ID" value="PWY94201.1"/>
    <property type="molecule type" value="Genomic_DNA"/>
</dbReference>
<evidence type="ECO:0000313" key="1">
    <source>
        <dbReference type="EMBL" id="PWY94201.1"/>
    </source>
</evidence>
<accession>A0A317X7M5</accession>
<reference evidence="1 2" key="1">
    <citation type="submission" date="2016-12" db="EMBL/GenBank/DDBJ databases">
        <title>The genomes of Aspergillus section Nigri reveals drivers in fungal speciation.</title>
        <authorList>
            <consortium name="DOE Joint Genome Institute"/>
            <person name="Vesth T.C."/>
            <person name="Nybo J."/>
            <person name="Theobald S."/>
            <person name="Brandl J."/>
            <person name="Frisvad J.C."/>
            <person name="Nielsen K.F."/>
            <person name="Lyhne E.K."/>
            <person name="Kogle M.E."/>
            <person name="Kuo A."/>
            <person name="Riley R."/>
            <person name="Clum A."/>
            <person name="Nolan M."/>
            <person name="Lipzen A."/>
            <person name="Salamov A."/>
            <person name="Henrissat B."/>
            <person name="Wiebenga A."/>
            <person name="De Vries R.P."/>
            <person name="Grigoriev I.V."/>
            <person name="Mortensen U.H."/>
            <person name="Andersen M.R."/>
            <person name="Baker S.E."/>
        </authorList>
    </citation>
    <scope>NUCLEOTIDE SEQUENCE [LARGE SCALE GENOMIC DNA]</scope>
    <source>
        <strain evidence="1 2">CBS 115572</strain>
    </source>
</reference>
<proteinExistence type="predicted"/>
<keyword evidence="2" id="KW-1185">Reference proteome</keyword>